<organism evidence="2 3">
    <name type="scientific">Zootermopsis nevadensis</name>
    <name type="common">Dampwood termite</name>
    <dbReference type="NCBI Taxonomy" id="136037"/>
    <lineage>
        <taxon>Eukaryota</taxon>
        <taxon>Metazoa</taxon>
        <taxon>Ecdysozoa</taxon>
        <taxon>Arthropoda</taxon>
        <taxon>Hexapoda</taxon>
        <taxon>Insecta</taxon>
        <taxon>Pterygota</taxon>
        <taxon>Neoptera</taxon>
        <taxon>Polyneoptera</taxon>
        <taxon>Dictyoptera</taxon>
        <taxon>Blattodea</taxon>
        <taxon>Blattoidea</taxon>
        <taxon>Termitoidae</taxon>
        <taxon>Termopsidae</taxon>
        <taxon>Zootermopsis</taxon>
    </lineage>
</organism>
<evidence type="ECO:0000313" key="3">
    <source>
        <dbReference type="Proteomes" id="UP000027135"/>
    </source>
</evidence>
<dbReference type="InParanoid" id="A0A067QP46"/>
<dbReference type="AlphaFoldDB" id="A0A067QP46"/>
<evidence type="ECO:0000313" key="2">
    <source>
        <dbReference type="EMBL" id="KDR11150.1"/>
    </source>
</evidence>
<gene>
    <name evidence="2" type="ORF">L798_14932</name>
</gene>
<name>A0A067QP46_ZOONE</name>
<reference evidence="2 3" key="1">
    <citation type="journal article" date="2014" name="Nat. Commun.">
        <title>Molecular traces of alternative social organization in a termite genome.</title>
        <authorList>
            <person name="Terrapon N."/>
            <person name="Li C."/>
            <person name="Robertson H.M."/>
            <person name="Ji L."/>
            <person name="Meng X."/>
            <person name="Booth W."/>
            <person name="Chen Z."/>
            <person name="Childers C.P."/>
            <person name="Glastad K.M."/>
            <person name="Gokhale K."/>
            <person name="Gowin J."/>
            <person name="Gronenberg W."/>
            <person name="Hermansen R.A."/>
            <person name="Hu H."/>
            <person name="Hunt B.G."/>
            <person name="Huylmans A.K."/>
            <person name="Khalil S.M."/>
            <person name="Mitchell R.D."/>
            <person name="Munoz-Torres M.C."/>
            <person name="Mustard J.A."/>
            <person name="Pan H."/>
            <person name="Reese J.T."/>
            <person name="Scharf M.E."/>
            <person name="Sun F."/>
            <person name="Vogel H."/>
            <person name="Xiao J."/>
            <person name="Yang W."/>
            <person name="Yang Z."/>
            <person name="Yang Z."/>
            <person name="Zhou J."/>
            <person name="Zhu J."/>
            <person name="Brent C.S."/>
            <person name="Elsik C.G."/>
            <person name="Goodisman M.A."/>
            <person name="Liberles D.A."/>
            <person name="Roe R.M."/>
            <person name="Vargo E.L."/>
            <person name="Vilcinskas A."/>
            <person name="Wang J."/>
            <person name="Bornberg-Bauer E."/>
            <person name="Korb J."/>
            <person name="Zhang G."/>
            <person name="Liebig J."/>
        </authorList>
    </citation>
    <scope>NUCLEOTIDE SEQUENCE [LARGE SCALE GENOMIC DNA]</scope>
    <source>
        <tissue evidence="2">Whole organism</tissue>
    </source>
</reference>
<protein>
    <submittedName>
        <fullName evidence="2">Uncharacterized protein</fullName>
    </submittedName>
</protein>
<evidence type="ECO:0000256" key="1">
    <source>
        <dbReference type="SAM" id="Coils"/>
    </source>
</evidence>
<keyword evidence="1" id="KW-0175">Coiled coil</keyword>
<sequence length="470" mass="53571">MKKGDVDVLGIACNSDEGSQSIVLSQYMDSVANRTNDYVRYERKILMSVMEQQAAYRQLHYASTSSQSNIDVEGNMSQMSSQGYSSVNAEHETLHRKRKAASLEPYFAKKAAVMKERGNMVIGRIPQQRAFLEDLRDRKRRLEEQNIELQNELDSCSDMEKQLTLLKRLAVEAYDVSEQLEEEVDSLGMAGVYVIYSDCQKGSWLSEERDALSNMIERIEENIGNVHDCLLLKVENQQAALSELHFQSSSVQADLAAQRDVLRMGLRDRAGVDAELEELRDREKKAEEIGIECDRMADALGTFDSVTVPLLNELIPVAVEEHCNFRELLIFSEAVLLSMEFKLMARRTRDQEEAEEDGPGFGTENELTAIGCDTDRIMKSGLPFDEEEILLSSQFENMKPHYKTTAAVIEEKRDERIVIATQLDVDKVEDEMQEMQRQNEIESGIDIEESFMESEEETDEAANVKCSFWR</sequence>
<dbReference type="EMBL" id="KK853117">
    <property type="protein sequence ID" value="KDR11150.1"/>
    <property type="molecule type" value="Genomic_DNA"/>
</dbReference>
<feature type="coiled-coil region" evidence="1">
    <location>
        <begin position="418"/>
        <end position="445"/>
    </location>
</feature>
<feature type="coiled-coil region" evidence="1">
    <location>
        <begin position="125"/>
        <end position="162"/>
    </location>
</feature>
<keyword evidence="3" id="KW-1185">Reference proteome</keyword>
<dbReference type="Proteomes" id="UP000027135">
    <property type="component" value="Unassembled WGS sequence"/>
</dbReference>
<proteinExistence type="predicted"/>
<accession>A0A067QP46</accession>